<dbReference type="Proteomes" id="UP000274556">
    <property type="component" value="Unassembled WGS sequence"/>
</dbReference>
<proteinExistence type="predicted"/>
<feature type="region of interest" description="Disordered" evidence="1">
    <location>
        <begin position="1"/>
        <end position="20"/>
    </location>
</feature>
<evidence type="ECO:0000256" key="1">
    <source>
        <dbReference type="SAM" id="MobiDB-lite"/>
    </source>
</evidence>
<reference evidence="2 3" key="1">
    <citation type="submission" date="2018-10" db="EMBL/GenBank/DDBJ databases">
        <title>Genomic Encyclopedia of Archaeal and Bacterial Type Strains, Phase II (KMG-II): from individual species to whole genera.</title>
        <authorList>
            <person name="Goeker M."/>
        </authorList>
    </citation>
    <scope>NUCLEOTIDE SEQUENCE [LARGE SCALE GENOMIC DNA]</scope>
    <source>
        <strain evidence="2 3">DSM 235</strain>
    </source>
</reference>
<dbReference type="RefSeq" id="WP_211335057.1">
    <property type="nucleotide sequence ID" value="NZ_RBXL01000001.1"/>
</dbReference>
<organism evidence="2 3">
    <name type="scientific">Thiocapsa rosea</name>
    <dbReference type="NCBI Taxonomy" id="69360"/>
    <lineage>
        <taxon>Bacteria</taxon>
        <taxon>Pseudomonadati</taxon>
        <taxon>Pseudomonadota</taxon>
        <taxon>Gammaproteobacteria</taxon>
        <taxon>Chromatiales</taxon>
        <taxon>Chromatiaceae</taxon>
        <taxon>Thiocapsa</taxon>
    </lineage>
</organism>
<dbReference type="EMBL" id="RBXL01000001">
    <property type="protein sequence ID" value="RKT45435.1"/>
    <property type="molecule type" value="Genomic_DNA"/>
</dbReference>
<protein>
    <submittedName>
        <fullName evidence="2">Uncharacterized protein</fullName>
    </submittedName>
</protein>
<accession>A0A495VAF0</accession>
<keyword evidence="3" id="KW-1185">Reference proteome</keyword>
<comment type="caution">
    <text evidence="2">The sequence shown here is derived from an EMBL/GenBank/DDBJ whole genome shotgun (WGS) entry which is preliminary data.</text>
</comment>
<name>A0A495VAF0_9GAMM</name>
<evidence type="ECO:0000313" key="3">
    <source>
        <dbReference type="Proteomes" id="UP000274556"/>
    </source>
</evidence>
<dbReference type="AlphaFoldDB" id="A0A495VAF0"/>
<gene>
    <name evidence="2" type="ORF">BDD21_2885</name>
</gene>
<evidence type="ECO:0000313" key="2">
    <source>
        <dbReference type="EMBL" id="RKT45435.1"/>
    </source>
</evidence>
<sequence length="157" mass="17328">MIHARVAPVESPIGSTGHRPGIVARVDDGEARNPACAESATTTHQEQPAHVECGISQESNARATHRSREHRLKFRTRTRHCRAVIRQHSSAALDLRPYPSSPYRRRRAMPIRRPHPLRFLLVPLLLSAALLGTGCEESPTGRKQIALVPDAQRSACG</sequence>